<dbReference type="InterPro" id="IPR037185">
    <property type="entry name" value="EmrE-like"/>
</dbReference>
<dbReference type="InterPro" id="IPR050638">
    <property type="entry name" value="AA-Vitamin_Transporters"/>
</dbReference>
<accession>A0A2A2F511</accession>
<evidence type="ECO:0000256" key="5">
    <source>
        <dbReference type="ARBA" id="ARBA00023136"/>
    </source>
</evidence>
<organism evidence="8 9">
    <name type="scientific">Halovibrio salipaludis</name>
    <dbReference type="NCBI Taxonomy" id="2032626"/>
    <lineage>
        <taxon>Bacteria</taxon>
        <taxon>Pseudomonadati</taxon>
        <taxon>Pseudomonadota</taxon>
        <taxon>Gammaproteobacteria</taxon>
        <taxon>Oceanospirillales</taxon>
        <taxon>Halomonadaceae</taxon>
        <taxon>Halovibrio</taxon>
    </lineage>
</organism>
<evidence type="ECO:0000313" key="8">
    <source>
        <dbReference type="EMBL" id="PAU80536.1"/>
    </source>
</evidence>
<feature type="transmembrane region" description="Helical" evidence="6">
    <location>
        <begin position="271"/>
        <end position="288"/>
    </location>
</feature>
<feature type="transmembrane region" description="Helical" evidence="6">
    <location>
        <begin position="88"/>
        <end position="113"/>
    </location>
</feature>
<dbReference type="OrthoDB" id="5295396at2"/>
<dbReference type="PANTHER" id="PTHR32322">
    <property type="entry name" value="INNER MEMBRANE TRANSPORTER"/>
    <property type="match status" value="1"/>
</dbReference>
<dbReference type="PROSITE" id="PS51257">
    <property type="entry name" value="PROKAR_LIPOPROTEIN"/>
    <property type="match status" value="1"/>
</dbReference>
<reference evidence="8 9" key="1">
    <citation type="submission" date="2017-08" db="EMBL/GenBank/DDBJ databases">
        <title>Halovibrio sewagensis sp. nov., isolated from wastewater of high salinity.</title>
        <authorList>
            <person name="Dong X."/>
            <person name="Zhang G."/>
        </authorList>
    </citation>
    <scope>NUCLEOTIDE SEQUENCE [LARGE SCALE GENOMIC DNA]</scope>
    <source>
        <strain evidence="8 9">YL5-2</strain>
    </source>
</reference>
<comment type="subcellular location">
    <subcellularLocation>
        <location evidence="1">Membrane</location>
        <topology evidence="1">Multi-pass membrane protein</topology>
    </subcellularLocation>
</comment>
<keyword evidence="3 6" id="KW-0812">Transmembrane</keyword>
<evidence type="ECO:0000259" key="7">
    <source>
        <dbReference type="Pfam" id="PF00892"/>
    </source>
</evidence>
<dbReference type="RefSeq" id="WP_095617373.1">
    <property type="nucleotide sequence ID" value="NZ_NSKD01000003.1"/>
</dbReference>
<evidence type="ECO:0000256" key="4">
    <source>
        <dbReference type="ARBA" id="ARBA00022989"/>
    </source>
</evidence>
<feature type="transmembrane region" description="Helical" evidence="6">
    <location>
        <begin position="247"/>
        <end position="265"/>
    </location>
</feature>
<keyword evidence="4 6" id="KW-1133">Transmembrane helix</keyword>
<comment type="similarity">
    <text evidence="2">Belongs to the EamA transporter family.</text>
</comment>
<feature type="transmembrane region" description="Helical" evidence="6">
    <location>
        <begin position="120"/>
        <end position="137"/>
    </location>
</feature>
<feature type="transmembrane region" description="Helical" evidence="6">
    <location>
        <begin position="214"/>
        <end position="235"/>
    </location>
</feature>
<dbReference type="GO" id="GO:0016020">
    <property type="term" value="C:membrane"/>
    <property type="evidence" value="ECO:0007669"/>
    <property type="project" value="UniProtKB-SubCell"/>
</dbReference>
<dbReference type="PANTHER" id="PTHR32322:SF2">
    <property type="entry name" value="EAMA DOMAIN-CONTAINING PROTEIN"/>
    <property type="match status" value="1"/>
</dbReference>
<dbReference type="Proteomes" id="UP000218896">
    <property type="component" value="Unassembled WGS sequence"/>
</dbReference>
<evidence type="ECO:0000256" key="3">
    <source>
        <dbReference type="ARBA" id="ARBA00022692"/>
    </source>
</evidence>
<dbReference type="InterPro" id="IPR000620">
    <property type="entry name" value="EamA_dom"/>
</dbReference>
<feature type="transmembrane region" description="Helical" evidence="6">
    <location>
        <begin position="37"/>
        <end position="56"/>
    </location>
</feature>
<dbReference type="Pfam" id="PF00892">
    <property type="entry name" value="EamA"/>
    <property type="match status" value="2"/>
</dbReference>
<dbReference type="EMBL" id="NSKD01000003">
    <property type="protein sequence ID" value="PAU80536.1"/>
    <property type="molecule type" value="Genomic_DNA"/>
</dbReference>
<feature type="transmembrane region" description="Helical" evidence="6">
    <location>
        <begin position="7"/>
        <end position="25"/>
    </location>
</feature>
<feature type="domain" description="EamA" evidence="7">
    <location>
        <begin position="149"/>
        <end position="285"/>
    </location>
</feature>
<dbReference type="AlphaFoldDB" id="A0A2A2F511"/>
<feature type="transmembrane region" description="Helical" evidence="6">
    <location>
        <begin position="149"/>
        <end position="168"/>
    </location>
</feature>
<feature type="domain" description="EamA" evidence="7">
    <location>
        <begin position="7"/>
        <end position="136"/>
    </location>
</feature>
<feature type="transmembrane region" description="Helical" evidence="6">
    <location>
        <begin position="180"/>
        <end position="202"/>
    </location>
</feature>
<gene>
    <name evidence="8" type="ORF">CK501_08845</name>
</gene>
<feature type="transmembrane region" description="Helical" evidence="6">
    <location>
        <begin position="63"/>
        <end position="82"/>
    </location>
</feature>
<comment type="caution">
    <text evidence="8">The sequence shown here is derived from an EMBL/GenBank/DDBJ whole genome shotgun (WGS) entry which is preliminary data.</text>
</comment>
<name>A0A2A2F511_9GAMM</name>
<evidence type="ECO:0000256" key="2">
    <source>
        <dbReference type="ARBA" id="ARBA00007362"/>
    </source>
</evidence>
<sequence>MKEDRLGSVVVVLVGCLWGTYWFPLRQINEAAPLGSWSTACALFFAFVLLAPWVIVSLRRIRSVGLGTLMVTGAGGGAFVLYSNALLYGQVAVVILLFYLTPIWSTLIGRLWFGWPITPWRVAAIALGFLGIALVMGPSNGGVPLPSGIGDWMALISGLLWAISSTGIRTQPGLNAVECNFVFCLGGLATALLLAICLDGMIVPAVSTRDLAGVVVWSLFLGGLWWALALTAFLWSTQRMEPARVGILLMGEVVVGMVSAVLVAGEHLGGWMALGAVMVVTAAVIETWPREAKVHAAVEIRP</sequence>
<protein>
    <submittedName>
        <fullName evidence="8">EamA family transporter</fullName>
    </submittedName>
</protein>
<keyword evidence="5 6" id="KW-0472">Membrane</keyword>
<keyword evidence="9" id="KW-1185">Reference proteome</keyword>
<evidence type="ECO:0000313" key="9">
    <source>
        <dbReference type="Proteomes" id="UP000218896"/>
    </source>
</evidence>
<evidence type="ECO:0000256" key="1">
    <source>
        <dbReference type="ARBA" id="ARBA00004141"/>
    </source>
</evidence>
<dbReference type="SUPFAM" id="SSF103481">
    <property type="entry name" value="Multidrug resistance efflux transporter EmrE"/>
    <property type="match status" value="2"/>
</dbReference>
<evidence type="ECO:0000256" key="6">
    <source>
        <dbReference type="SAM" id="Phobius"/>
    </source>
</evidence>
<proteinExistence type="inferred from homology"/>